<feature type="transmembrane region" description="Helical" evidence="2">
    <location>
        <begin position="474"/>
        <end position="498"/>
    </location>
</feature>
<dbReference type="PANTHER" id="PTHR45757">
    <property type="entry name" value="PROTEIN CBG23364-RELATED"/>
    <property type="match status" value="1"/>
</dbReference>
<dbReference type="Proteomes" id="UP000887569">
    <property type="component" value="Unplaced"/>
</dbReference>
<accession>A0A915BVC3</accession>
<dbReference type="GO" id="GO:0016020">
    <property type="term" value="C:membrane"/>
    <property type="evidence" value="ECO:0007669"/>
    <property type="project" value="TreeGrafter"/>
</dbReference>
<dbReference type="AlphaFoldDB" id="A0A915BVC3"/>
<feature type="transmembrane region" description="Helical" evidence="2">
    <location>
        <begin position="278"/>
        <end position="299"/>
    </location>
</feature>
<organism evidence="3 6">
    <name type="scientific">Parascaris univalens</name>
    <name type="common">Nematode worm</name>
    <dbReference type="NCBI Taxonomy" id="6257"/>
    <lineage>
        <taxon>Eukaryota</taxon>
        <taxon>Metazoa</taxon>
        <taxon>Ecdysozoa</taxon>
        <taxon>Nematoda</taxon>
        <taxon>Chromadorea</taxon>
        <taxon>Rhabditida</taxon>
        <taxon>Spirurina</taxon>
        <taxon>Ascaridomorpha</taxon>
        <taxon>Ascaridoidea</taxon>
        <taxon>Ascarididae</taxon>
        <taxon>Parascaris</taxon>
    </lineage>
</organism>
<feature type="transmembrane region" description="Helical" evidence="2">
    <location>
        <begin position="575"/>
        <end position="594"/>
    </location>
</feature>
<name>A0A915BVC3_PARUN</name>
<reference evidence="4 5" key="1">
    <citation type="submission" date="2022-11" db="UniProtKB">
        <authorList>
            <consortium name="WormBaseParasite"/>
        </authorList>
    </citation>
    <scope>IDENTIFICATION</scope>
</reference>
<evidence type="ECO:0000313" key="4">
    <source>
        <dbReference type="WBParaSite" id="PgR063X_g018_t02"/>
    </source>
</evidence>
<proteinExistence type="predicted"/>
<dbReference type="SUPFAM" id="SSF103473">
    <property type="entry name" value="MFS general substrate transporter"/>
    <property type="match status" value="1"/>
</dbReference>
<dbReference type="Pfam" id="PF07690">
    <property type="entry name" value="MFS_1"/>
    <property type="match status" value="1"/>
</dbReference>
<keyword evidence="2" id="KW-0812">Transmembrane</keyword>
<feature type="region of interest" description="Disordered" evidence="1">
    <location>
        <begin position="178"/>
        <end position="199"/>
    </location>
</feature>
<feature type="transmembrane region" description="Helical" evidence="2">
    <location>
        <begin position="446"/>
        <end position="468"/>
    </location>
</feature>
<protein>
    <submittedName>
        <fullName evidence="4 5">Major facilitator superfamily (MFS) profile domain-containing protein</fullName>
    </submittedName>
</protein>
<evidence type="ECO:0000256" key="2">
    <source>
        <dbReference type="SAM" id="Phobius"/>
    </source>
</evidence>
<evidence type="ECO:0000313" key="5">
    <source>
        <dbReference type="WBParaSite" id="PgR063X_g018_t03"/>
    </source>
</evidence>
<dbReference type="WBParaSite" id="PgR063X_g018_t03">
    <property type="protein sequence ID" value="PgR063X_g018_t03"/>
    <property type="gene ID" value="PgR063X_g018"/>
</dbReference>
<feature type="transmembrane region" description="Helical" evidence="2">
    <location>
        <begin position="223"/>
        <end position="246"/>
    </location>
</feature>
<dbReference type="GO" id="GO:0022857">
    <property type="term" value="F:transmembrane transporter activity"/>
    <property type="evidence" value="ECO:0007669"/>
    <property type="project" value="InterPro"/>
</dbReference>
<feature type="transmembrane region" description="Helical" evidence="2">
    <location>
        <begin position="510"/>
        <end position="530"/>
    </location>
</feature>
<keyword evidence="2" id="KW-1133">Transmembrane helix</keyword>
<dbReference type="WBParaSite" id="PgR063X_g018_t02">
    <property type="protein sequence ID" value="PgR063X_g018_t02"/>
    <property type="gene ID" value="PgR063X_g018"/>
</dbReference>
<feature type="transmembrane region" description="Helical" evidence="2">
    <location>
        <begin position="311"/>
        <end position="331"/>
    </location>
</feature>
<feature type="transmembrane region" description="Helical" evidence="2">
    <location>
        <begin position="409"/>
        <end position="434"/>
    </location>
</feature>
<sequence length="638" mass="71211">MKRTLCCCCFSNNIRHLILILSVLSTSLLFSNILLFNAAVLHNSKDFQLFPSSEETLLPSKSLERIRREAVTETNQTESRKPENIERLESSTLLVNVLDVNETVTQEIVKEVIEDGNGGRYIESIHTTTTEATVLAANYSERSTSRQREADFSASSPLKSTQVASNGGIFVETASRMSSHADNDGNRNENLQHVPSEIPPENKENKLISGIVIVSLEKKISLVLLWVSPGIGTFLGAVPSIWMLRAIGERRLFAATLFISSAATFWLAFMLSNEWNEFAIAGLRFVQGVAFASTFPVIGSLSANWGTLKEQFFFITWSILFVESAPVLTWPMCALCLKYDSKLPYLLLAVMTMLFALIWVMFYRDRPQYHPWVNGLELNKIVTGKVRAINNRTLEDQPFHLLLKSPAVWATWSAAFGYFLVVTLVAQFLPIYFYTLLGEEETNSILLADIPFCFVVVFALLHSLWNIMTHSCGSWLSVVLTNTLSFSICALVLILFAIFPPNALGSSRIVMAFTVLLVCDAVSVYGFGYSAVLVGRYFTQHIVANMQLFMGLAMIVTSTTVLLTVRSNSPNEWRLVFLASAALLLICAAIFGFLGDGKAEEWAKQSWDPSAARRMISADLIDYHHDECGIVEMRLLNQ</sequence>
<evidence type="ECO:0000313" key="6">
    <source>
        <dbReference type="WBParaSite" id="PgR063X_g018_t04"/>
    </source>
</evidence>
<evidence type="ECO:0000256" key="1">
    <source>
        <dbReference type="SAM" id="MobiDB-lite"/>
    </source>
</evidence>
<dbReference type="PANTHER" id="PTHR45757:SF7">
    <property type="entry name" value="MFS DOMAIN-CONTAINING PROTEIN"/>
    <property type="match status" value="1"/>
</dbReference>
<feature type="transmembrane region" description="Helical" evidence="2">
    <location>
        <begin position="542"/>
        <end position="563"/>
    </location>
</feature>
<dbReference type="Gene3D" id="1.20.1250.20">
    <property type="entry name" value="MFS general substrate transporter like domains"/>
    <property type="match status" value="1"/>
</dbReference>
<dbReference type="InterPro" id="IPR011701">
    <property type="entry name" value="MFS"/>
</dbReference>
<feature type="transmembrane region" description="Helical" evidence="2">
    <location>
        <begin position="252"/>
        <end position="271"/>
    </location>
</feature>
<keyword evidence="2" id="KW-0472">Membrane</keyword>
<dbReference type="WBParaSite" id="PgR063X_g018_t04">
    <property type="protein sequence ID" value="PgR063X_g018_t04"/>
    <property type="gene ID" value="PgR063X_g018"/>
</dbReference>
<keyword evidence="3" id="KW-1185">Reference proteome</keyword>
<evidence type="ECO:0000313" key="3">
    <source>
        <dbReference type="Proteomes" id="UP000887569"/>
    </source>
</evidence>
<dbReference type="CDD" id="cd06174">
    <property type="entry name" value="MFS"/>
    <property type="match status" value="1"/>
</dbReference>
<feature type="transmembrane region" description="Helical" evidence="2">
    <location>
        <begin position="18"/>
        <end position="41"/>
    </location>
</feature>
<feature type="transmembrane region" description="Helical" evidence="2">
    <location>
        <begin position="343"/>
        <end position="362"/>
    </location>
</feature>
<dbReference type="InterPro" id="IPR036259">
    <property type="entry name" value="MFS_trans_sf"/>
</dbReference>